<name>A0A6J2JE32_BOMMA</name>
<proteinExistence type="inferred from homology"/>
<evidence type="ECO:0000313" key="9">
    <source>
        <dbReference type="Proteomes" id="UP000504629"/>
    </source>
</evidence>
<protein>
    <submittedName>
        <fullName evidence="10">Uncharacterized protein LOC114241067</fullName>
    </submittedName>
</protein>
<dbReference type="GO" id="GO:0008296">
    <property type="term" value="F:3'-5'-DNA exonuclease activity"/>
    <property type="evidence" value="ECO:0007669"/>
    <property type="project" value="TreeGrafter"/>
</dbReference>
<evidence type="ECO:0000313" key="10">
    <source>
        <dbReference type="RefSeq" id="XP_028027588.1"/>
    </source>
</evidence>
<evidence type="ECO:0000256" key="6">
    <source>
        <dbReference type="ARBA" id="ARBA00022842"/>
    </source>
</evidence>
<evidence type="ECO:0000259" key="8">
    <source>
        <dbReference type="SMART" id="SM00479"/>
    </source>
</evidence>
<keyword evidence="2" id="KW-0540">Nuclease</keyword>
<keyword evidence="9" id="KW-1185">Reference proteome</keyword>
<dbReference type="OrthoDB" id="10250935at2759"/>
<evidence type="ECO:0000256" key="7">
    <source>
        <dbReference type="ARBA" id="ARBA00025769"/>
    </source>
</evidence>
<dbReference type="SMART" id="SM00479">
    <property type="entry name" value="EXOIII"/>
    <property type="match status" value="1"/>
</dbReference>
<dbReference type="Proteomes" id="UP000504629">
    <property type="component" value="Unplaced"/>
</dbReference>
<evidence type="ECO:0000256" key="3">
    <source>
        <dbReference type="ARBA" id="ARBA00022723"/>
    </source>
</evidence>
<dbReference type="InterPro" id="IPR013520">
    <property type="entry name" value="Ribonucl_H"/>
</dbReference>
<dbReference type="GO" id="GO:0005737">
    <property type="term" value="C:cytoplasm"/>
    <property type="evidence" value="ECO:0007669"/>
    <property type="project" value="TreeGrafter"/>
</dbReference>
<keyword evidence="4" id="KW-0378">Hydrolase</keyword>
<dbReference type="GeneID" id="114241067"/>
<comment type="similarity">
    <text evidence="7">Belongs to the exonuclease superfamily. TREX family.</text>
</comment>
<dbReference type="KEGG" id="bman:114241067"/>
<dbReference type="Pfam" id="PF00929">
    <property type="entry name" value="RNase_T"/>
    <property type="match status" value="1"/>
</dbReference>
<sequence length="300" mass="34099">MVRITTYVFFDIETTGLPFQERNKTKITELCFLAVSRDDLDIQSGLPPIKKLSFVLNPEKKIHPDVVVLTGLTNESLKNAPTFKQRANAIVSFLNELPKPICLVAHNGNSFDYKILLAECNDAGILLPSDLLCIDSLIGFRKILKTTQKSLPLKMNTSKDDSASELLWPELDVSTENWEEIDNLCASFSKDTCIDDEKSKKENDLNQQKCTNLKQGRKNKNDLSTQDQSLSIQNKSTKKREFTLTGLYKRLLDKDAVNAHRAEDDCVILIECVLTLRDEFLTWADESCKTIHQIKPLIRY</sequence>
<evidence type="ECO:0000256" key="5">
    <source>
        <dbReference type="ARBA" id="ARBA00022839"/>
    </source>
</evidence>
<organism evidence="9 10">
    <name type="scientific">Bombyx mandarina</name>
    <name type="common">Wild silk moth</name>
    <name type="synonym">Wild silkworm</name>
    <dbReference type="NCBI Taxonomy" id="7092"/>
    <lineage>
        <taxon>Eukaryota</taxon>
        <taxon>Metazoa</taxon>
        <taxon>Ecdysozoa</taxon>
        <taxon>Arthropoda</taxon>
        <taxon>Hexapoda</taxon>
        <taxon>Insecta</taxon>
        <taxon>Pterygota</taxon>
        <taxon>Neoptera</taxon>
        <taxon>Endopterygota</taxon>
        <taxon>Lepidoptera</taxon>
        <taxon>Glossata</taxon>
        <taxon>Ditrysia</taxon>
        <taxon>Bombycoidea</taxon>
        <taxon>Bombycidae</taxon>
        <taxon>Bombycinae</taxon>
        <taxon>Bombyx</taxon>
    </lineage>
</organism>
<dbReference type="PANTHER" id="PTHR13058">
    <property type="entry name" value="THREE PRIME REPAIR EXONUCLEASE 1, 2"/>
    <property type="match status" value="1"/>
</dbReference>
<dbReference type="GO" id="GO:0003676">
    <property type="term" value="F:nucleic acid binding"/>
    <property type="evidence" value="ECO:0007669"/>
    <property type="project" value="InterPro"/>
</dbReference>
<dbReference type="InterPro" id="IPR012337">
    <property type="entry name" value="RNaseH-like_sf"/>
</dbReference>
<dbReference type="SUPFAM" id="SSF53098">
    <property type="entry name" value="Ribonuclease H-like"/>
    <property type="match status" value="1"/>
</dbReference>
<dbReference type="GO" id="GO:0006308">
    <property type="term" value="P:DNA catabolic process"/>
    <property type="evidence" value="ECO:0007669"/>
    <property type="project" value="TreeGrafter"/>
</dbReference>
<gene>
    <name evidence="10" type="primary">LOC114241067</name>
</gene>
<evidence type="ECO:0000256" key="1">
    <source>
        <dbReference type="ARBA" id="ARBA00001946"/>
    </source>
</evidence>
<keyword evidence="3" id="KW-0479">Metal-binding</keyword>
<evidence type="ECO:0000256" key="2">
    <source>
        <dbReference type="ARBA" id="ARBA00022722"/>
    </source>
</evidence>
<reference evidence="10" key="1">
    <citation type="submission" date="2025-08" db="UniProtKB">
        <authorList>
            <consortium name="RefSeq"/>
        </authorList>
    </citation>
    <scope>IDENTIFICATION</scope>
    <source>
        <tissue evidence="10">Silk gland</tissue>
    </source>
</reference>
<evidence type="ECO:0000256" key="4">
    <source>
        <dbReference type="ARBA" id="ARBA00022801"/>
    </source>
</evidence>
<dbReference type="InterPro" id="IPR036397">
    <property type="entry name" value="RNaseH_sf"/>
</dbReference>
<dbReference type="RefSeq" id="XP_028027588.1">
    <property type="nucleotide sequence ID" value="XM_028171787.1"/>
</dbReference>
<dbReference type="InterPro" id="IPR040393">
    <property type="entry name" value="TREX1/2"/>
</dbReference>
<comment type="cofactor">
    <cofactor evidence="1">
        <name>Mg(2+)</name>
        <dbReference type="ChEBI" id="CHEBI:18420"/>
    </cofactor>
</comment>
<feature type="domain" description="Exonuclease" evidence="8">
    <location>
        <begin position="6"/>
        <end position="282"/>
    </location>
</feature>
<dbReference type="PANTHER" id="PTHR13058:SF19">
    <property type="entry name" value="LD40940P"/>
    <property type="match status" value="1"/>
</dbReference>
<dbReference type="GO" id="GO:0046872">
    <property type="term" value="F:metal ion binding"/>
    <property type="evidence" value="ECO:0007669"/>
    <property type="project" value="UniProtKB-KW"/>
</dbReference>
<dbReference type="AlphaFoldDB" id="A0A6J2JE32"/>
<keyword evidence="5" id="KW-0269">Exonuclease</keyword>
<accession>A0A6J2JE32</accession>
<keyword evidence="6" id="KW-0460">Magnesium</keyword>
<dbReference type="Gene3D" id="3.30.420.10">
    <property type="entry name" value="Ribonuclease H-like superfamily/Ribonuclease H"/>
    <property type="match status" value="1"/>
</dbReference>